<evidence type="ECO:0000313" key="14">
    <source>
        <dbReference type="Proteomes" id="UP000261540"/>
    </source>
</evidence>
<dbReference type="InterPro" id="IPR036179">
    <property type="entry name" value="Ig-like_dom_sf"/>
</dbReference>
<dbReference type="GO" id="GO:0005886">
    <property type="term" value="C:plasma membrane"/>
    <property type="evidence" value="ECO:0007669"/>
    <property type="project" value="TreeGrafter"/>
</dbReference>
<dbReference type="PROSITE" id="PS51450">
    <property type="entry name" value="LRR"/>
    <property type="match status" value="1"/>
</dbReference>
<dbReference type="InterPro" id="IPR003599">
    <property type="entry name" value="Ig_sub"/>
</dbReference>
<dbReference type="SUPFAM" id="SSF52058">
    <property type="entry name" value="L domain-like"/>
    <property type="match status" value="1"/>
</dbReference>
<dbReference type="FunFam" id="3.80.10.10:FF:000014">
    <property type="entry name" value="Leucine-rich repeat and immunoglobulin-like domain-containing nogo receptor-interacting protein 1"/>
    <property type="match status" value="1"/>
</dbReference>
<dbReference type="InterPro" id="IPR000372">
    <property type="entry name" value="LRRNT"/>
</dbReference>
<dbReference type="Gene3D" id="3.80.10.10">
    <property type="entry name" value="Ribonuclease Inhibitor"/>
    <property type="match status" value="1"/>
</dbReference>
<dbReference type="InterPro" id="IPR007110">
    <property type="entry name" value="Ig-like_dom"/>
</dbReference>
<dbReference type="Ensembl" id="ENSPKIT00000028225.1">
    <property type="protein sequence ID" value="ENSPKIP00000004243.1"/>
    <property type="gene ID" value="ENSPKIG00000021436.1"/>
</dbReference>
<evidence type="ECO:0000259" key="12">
    <source>
        <dbReference type="PROSITE" id="PS50835"/>
    </source>
</evidence>
<evidence type="ECO:0000256" key="6">
    <source>
        <dbReference type="ARBA" id="ARBA00022989"/>
    </source>
</evidence>
<dbReference type="SUPFAM" id="SSF48726">
    <property type="entry name" value="Immunoglobulin"/>
    <property type="match status" value="1"/>
</dbReference>
<dbReference type="SMART" id="SM00013">
    <property type="entry name" value="LRRNT"/>
    <property type="match status" value="1"/>
</dbReference>
<keyword evidence="8" id="KW-1015">Disulfide bond</keyword>
<dbReference type="Proteomes" id="UP000261540">
    <property type="component" value="Unplaced"/>
</dbReference>
<dbReference type="AlphaFoldDB" id="A0A3B3QDM7"/>
<comment type="subcellular location">
    <subcellularLocation>
        <location evidence="1">Membrane</location>
        <topology evidence="1">Single-pass type I membrane protein</topology>
    </subcellularLocation>
</comment>
<feature type="domain" description="Ig-like" evidence="12">
    <location>
        <begin position="462"/>
        <end position="557"/>
    </location>
</feature>
<evidence type="ECO:0000256" key="2">
    <source>
        <dbReference type="ARBA" id="ARBA00022614"/>
    </source>
</evidence>
<dbReference type="OrthoDB" id="1055097at2759"/>
<dbReference type="SMART" id="SM00409">
    <property type="entry name" value="IG"/>
    <property type="match status" value="1"/>
</dbReference>
<evidence type="ECO:0000256" key="1">
    <source>
        <dbReference type="ARBA" id="ARBA00004479"/>
    </source>
</evidence>
<sequence length="653" mass="73328">MRKGYRDCLGGGVKTRLFFQSGNGQTTKRSRTAGSSANKSPKHVSIKLLRSLPRAGQKMFVEAAVQWWVWPTIVYLMPMAWVRVVDSSLPCPQKCDCWLETLQVNCSERLLVTVPEGFPSNTRLLDLSRNQLKTLSYRQFSSLVHLRELNLSDNLLSMIEGEAFQGLQSLHTLRIRNNQLKILPAGIFSGLQNLRMLDISRNEIVILLDYTFRELGSLQHLEAGENDLVFISPQAFVGLHNLQEFNLDRSNLSHIPMEAFFQLQALTRLRLQRLNLSVLPNNSFRRLSHLRTLMISHCPSLDTVASNSLLGLNLISLTISHSNLTAIPYTSLNHLVYLRYLDLSYNPITIVNANMLGDLLRLQEFHLVGCNLFRIEPGAFRGLAHFRVLNVSSNHLPTLEEAVFRSVGNLETLRLDSNPLACDCRLLWLVRRRLRLNFDGHQPSCASPYPVQGLGFSEVLLPGIFTCRRARILNRRPQAVKVEEGHTVLLFCSGDGDPMPIIIWLTPQRRVVSTNGRIRVLNNGTLEVRYAQLQDDGTYVCVASNAAGNDTVPVRLHVRGSSSSFFLNSNSSFRNLNPYPFDAKTLIIAITTGFFCFLGSMSICFVFMLVWSHNMGKVTHTAIEFVPPRINWNSSSGGGSGGADAAKFSMKLM</sequence>
<feature type="transmembrane region" description="Helical" evidence="11">
    <location>
        <begin position="586"/>
        <end position="611"/>
    </location>
</feature>
<keyword evidence="10" id="KW-0393">Immunoglobulin domain</keyword>
<keyword evidence="3 11" id="KW-0812">Transmembrane</keyword>
<evidence type="ECO:0000256" key="9">
    <source>
        <dbReference type="ARBA" id="ARBA00023180"/>
    </source>
</evidence>
<evidence type="ECO:0000256" key="11">
    <source>
        <dbReference type="SAM" id="Phobius"/>
    </source>
</evidence>
<evidence type="ECO:0000313" key="13">
    <source>
        <dbReference type="Ensembl" id="ENSPKIP00000004243.1"/>
    </source>
</evidence>
<keyword evidence="5" id="KW-0677">Repeat</keyword>
<keyword evidence="6 11" id="KW-1133">Transmembrane helix</keyword>
<dbReference type="PANTHER" id="PTHR24369">
    <property type="entry name" value="ANTIGEN BSP, PUTATIVE-RELATED"/>
    <property type="match status" value="1"/>
</dbReference>
<dbReference type="InterPro" id="IPR032675">
    <property type="entry name" value="LRR_dom_sf"/>
</dbReference>
<keyword evidence="7 11" id="KW-0472">Membrane</keyword>
<dbReference type="InterPro" id="IPR050541">
    <property type="entry name" value="LRR_TM_domain-containing"/>
</dbReference>
<dbReference type="KEGG" id="pki:111853495"/>
<dbReference type="InterPro" id="IPR013783">
    <property type="entry name" value="Ig-like_fold"/>
</dbReference>
<dbReference type="InterPro" id="IPR013098">
    <property type="entry name" value="Ig_I-set"/>
</dbReference>
<keyword evidence="4" id="KW-0732">Signal</keyword>
<dbReference type="GeneTree" id="ENSGT00940000154996"/>
<evidence type="ECO:0000256" key="5">
    <source>
        <dbReference type="ARBA" id="ARBA00022737"/>
    </source>
</evidence>
<evidence type="ECO:0000256" key="4">
    <source>
        <dbReference type="ARBA" id="ARBA00022729"/>
    </source>
</evidence>
<dbReference type="FunFam" id="2.60.40.10:FF:000076">
    <property type="entry name" value="Leucine-rich repeat and Ig domain-containing 4"/>
    <property type="match status" value="1"/>
</dbReference>
<dbReference type="SMART" id="SM00369">
    <property type="entry name" value="LRR_TYP"/>
    <property type="match status" value="10"/>
</dbReference>
<protein>
    <submittedName>
        <fullName evidence="13">Leucine rich repeat and Ig domain containing 4a</fullName>
    </submittedName>
</protein>
<evidence type="ECO:0000256" key="8">
    <source>
        <dbReference type="ARBA" id="ARBA00023157"/>
    </source>
</evidence>
<organism evidence="13 14">
    <name type="scientific">Paramormyrops kingsleyae</name>
    <dbReference type="NCBI Taxonomy" id="1676925"/>
    <lineage>
        <taxon>Eukaryota</taxon>
        <taxon>Metazoa</taxon>
        <taxon>Chordata</taxon>
        <taxon>Craniata</taxon>
        <taxon>Vertebrata</taxon>
        <taxon>Euteleostomi</taxon>
        <taxon>Actinopterygii</taxon>
        <taxon>Neopterygii</taxon>
        <taxon>Teleostei</taxon>
        <taxon>Osteoglossocephala</taxon>
        <taxon>Osteoglossomorpha</taxon>
        <taxon>Osteoglossiformes</taxon>
        <taxon>Mormyridae</taxon>
        <taxon>Paramormyrops</taxon>
    </lineage>
</organism>
<dbReference type="InterPro" id="IPR001611">
    <property type="entry name" value="Leu-rich_rpt"/>
</dbReference>
<dbReference type="STRING" id="1676925.ENSPKIP00000004243"/>
<evidence type="ECO:0000256" key="7">
    <source>
        <dbReference type="ARBA" id="ARBA00023136"/>
    </source>
</evidence>
<dbReference type="Pfam" id="PF13855">
    <property type="entry name" value="LRR_8"/>
    <property type="match status" value="3"/>
</dbReference>
<keyword evidence="9" id="KW-0325">Glycoprotein</keyword>
<proteinExistence type="predicted"/>
<dbReference type="PANTHER" id="PTHR24369:SF210">
    <property type="entry name" value="CHAOPTIN-RELATED"/>
    <property type="match status" value="1"/>
</dbReference>
<accession>A0A3B3QDM7</accession>
<keyword evidence="2" id="KW-0433">Leucine-rich repeat</keyword>
<dbReference type="PROSITE" id="PS50835">
    <property type="entry name" value="IG_LIKE"/>
    <property type="match status" value="1"/>
</dbReference>
<evidence type="ECO:0000256" key="3">
    <source>
        <dbReference type="ARBA" id="ARBA00022692"/>
    </source>
</evidence>
<name>A0A3B3QDM7_9TELE</name>
<dbReference type="Gene3D" id="2.60.40.10">
    <property type="entry name" value="Immunoglobulins"/>
    <property type="match status" value="1"/>
</dbReference>
<evidence type="ECO:0000256" key="10">
    <source>
        <dbReference type="ARBA" id="ARBA00023319"/>
    </source>
</evidence>
<keyword evidence="14" id="KW-1185">Reference proteome</keyword>
<dbReference type="SMART" id="SM00408">
    <property type="entry name" value="IGc2"/>
    <property type="match status" value="1"/>
</dbReference>
<dbReference type="Pfam" id="PF07679">
    <property type="entry name" value="I-set"/>
    <property type="match status" value="1"/>
</dbReference>
<dbReference type="Pfam" id="PF00560">
    <property type="entry name" value="LRR_1"/>
    <property type="match status" value="1"/>
</dbReference>
<dbReference type="InterPro" id="IPR003598">
    <property type="entry name" value="Ig_sub2"/>
</dbReference>
<dbReference type="InterPro" id="IPR003591">
    <property type="entry name" value="Leu-rich_rpt_typical-subtyp"/>
</dbReference>
<reference evidence="13" key="1">
    <citation type="submission" date="2025-08" db="UniProtKB">
        <authorList>
            <consortium name="Ensembl"/>
        </authorList>
    </citation>
    <scope>IDENTIFICATION</scope>
</reference>
<reference evidence="13" key="2">
    <citation type="submission" date="2025-09" db="UniProtKB">
        <authorList>
            <consortium name="Ensembl"/>
        </authorList>
    </citation>
    <scope>IDENTIFICATION</scope>
</reference>